<name>A0A077M7V5_9MICO</name>
<dbReference type="OrthoDB" id="9809421at2"/>
<dbReference type="STRING" id="1193518.BN13_1310002"/>
<reference evidence="1 2" key="1">
    <citation type="journal article" date="2013" name="ISME J.">
        <title>A metabolic model for members of the genus Tetrasphaera involved in enhanced biological phosphorus removal.</title>
        <authorList>
            <person name="Kristiansen R."/>
            <person name="Nguyen H.T.T."/>
            <person name="Saunders A.M."/>
            <person name="Nielsen J.L."/>
            <person name="Wimmer R."/>
            <person name="Le V.Q."/>
            <person name="McIlroy S.J."/>
            <person name="Petrovski S."/>
            <person name="Seviour R.J."/>
            <person name="Calteau A."/>
            <person name="Nielsen K.L."/>
            <person name="Nielsen P.H."/>
        </authorList>
    </citation>
    <scope>NUCLEOTIDE SEQUENCE [LARGE SCALE GENOMIC DNA]</scope>
    <source>
        <strain evidence="1 2">Ben 74</strain>
    </source>
</reference>
<accession>A0A077M7V5</accession>
<dbReference type="EMBL" id="CAJC01000037">
    <property type="protein sequence ID" value="CCI51920.1"/>
    <property type="molecule type" value="Genomic_DNA"/>
</dbReference>
<dbReference type="AlphaFoldDB" id="A0A077M7V5"/>
<dbReference type="CDD" id="cd18722">
    <property type="entry name" value="PIN_NicB-like"/>
    <property type="match status" value="1"/>
</dbReference>
<dbReference type="Gene3D" id="3.40.50.1010">
    <property type="entry name" value="5'-nuclease"/>
    <property type="match status" value="1"/>
</dbReference>
<gene>
    <name evidence="1" type="ORF">BN13_1310002</name>
</gene>
<organism evidence="1 2">
    <name type="scientific">Nostocoides jenkinsii Ben 74</name>
    <dbReference type="NCBI Taxonomy" id="1193518"/>
    <lineage>
        <taxon>Bacteria</taxon>
        <taxon>Bacillati</taxon>
        <taxon>Actinomycetota</taxon>
        <taxon>Actinomycetes</taxon>
        <taxon>Micrococcales</taxon>
        <taxon>Intrasporangiaceae</taxon>
        <taxon>Nostocoides</taxon>
    </lineage>
</organism>
<protein>
    <submittedName>
        <fullName evidence="1">Uncharacterized protein</fullName>
    </submittedName>
</protein>
<proteinExistence type="predicted"/>
<comment type="caution">
    <text evidence="1">The sequence shown here is derived from an EMBL/GenBank/DDBJ whole genome shotgun (WGS) entry which is preliminary data.</text>
</comment>
<dbReference type="Proteomes" id="UP000035720">
    <property type="component" value="Unassembled WGS sequence"/>
</dbReference>
<evidence type="ECO:0000313" key="2">
    <source>
        <dbReference type="Proteomes" id="UP000035720"/>
    </source>
</evidence>
<sequence>MSNQAHSSTGTGGYKVGVYIDGYNLYYGGRRQLGKSPGWRWLDIRALTQSVVGAQRGWPGAMLSRIVYCTARIDGALNPTGHQEQDVYLKALLASGSVDRIEYGKYVTGIRNRPLAVKGPKQGDTPVLVTSNWPVMVQSTLGNPVKDALFMVSTLHQEEKGTDVNVASHLLIDVLTNAIDAAVVISNDSDLKLPVQLARQRVPVGLVNPAGGYFAGDLTGHMSDGAGNHWWRKLGPSDFLSNQLADPTGSYTKPAQW</sequence>
<evidence type="ECO:0000313" key="1">
    <source>
        <dbReference type="EMBL" id="CCI51920.1"/>
    </source>
</evidence>
<dbReference type="RefSeq" id="WP_048548175.1">
    <property type="nucleotide sequence ID" value="NZ_HF571038.1"/>
</dbReference>
<keyword evidence="2" id="KW-1185">Reference proteome</keyword>